<organism evidence="2 3">
    <name type="scientific">Toxoplasma gondii p89</name>
    <dbReference type="NCBI Taxonomy" id="943119"/>
    <lineage>
        <taxon>Eukaryota</taxon>
        <taxon>Sar</taxon>
        <taxon>Alveolata</taxon>
        <taxon>Apicomplexa</taxon>
        <taxon>Conoidasida</taxon>
        <taxon>Coccidia</taxon>
        <taxon>Eucoccidiorida</taxon>
        <taxon>Eimeriorina</taxon>
        <taxon>Sarcocystidae</taxon>
        <taxon>Toxoplasma</taxon>
    </lineage>
</organism>
<feature type="region of interest" description="Disordered" evidence="1">
    <location>
        <begin position="205"/>
        <end position="244"/>
    </location>
</feature>
<evidence type="ECO:0000313" key="3">
    <source>
        <dbReference type="Proteomes" id="UP000028828"/>
    </source>
</evidence>
<dbReference type="EMBL" id="AEYI02001822">
    <property type="protein sequence ID" value="KFG32796.1"/>
    <property type="molecule type" value="Genomic_DNA"/>
</dbReference>
<comment type="caution">
    <text evidence="2">The sequence shown here is derived from an EMBL/GenBank/DDBJ whole genome shotgun (WGS) entry which is preliminary data.</text>
</comment>
<gene>
    <name evidence="2" type="ORF">TGP89_265480</name>
</gene>
<dbReference type="VEuPathDB" id="ToxoDB:TGP89_265480"/>
<evidence type="ECO:0000256" key="1">
    <source>
        <dbReference type="SAM" id="MobiDB-lite"/>
    </source>
</evidence>
<evidence type="ECO:0000313" key="2">
    <source>
        <dbReference type="EMBL" id="KFG32796.1"/>
    </source>
</evidence>
<protein>
    <submittedName>
        <fullName evidence="2">Uncharacterized protein</fullName>
    </submittedName>
</protein>
<name>A0A086JKX8_TOXGO</name>
<feature type="compositionally biased region" description="Basic residues" evidence="1">
    <location>
        <begin position="208"/>
        <end position="218"/>
    </location>
</feature>
<reference evidence="2 3" key="1">
    <citation type="submission" date="2014-03" db="EMBL/GenBank/DDBJ databases">
        <authorList>
            <person name="Sibley D."/>
            <person name="Venepally P."/>
            <person name="Karamycheva S."/>
            <person name="Hadjithomas M."/>
            <person name="Khan A."/>
            <person name="Brunk B."/>
            <person name="Roos D."/>
            <person name="Caler E."/>
            <person name="Lorenzi H."/>
        </authorList>
    </citation>
    <scope>NUCLEOTIDE SEQUENCE [LARGE SCALE GENOMIC DNA]</scope>
    <source>
        <strain evidence="3">p89</strain>
    </source>
</reference>
<feature type="region of interest" description="Disordered" evidence="1">
    <location>
        <begin position="1"/>
        <end position="21"/>
    </location>
</feature>
<proteinExistence type="predicted"/>
<accession>A0A086JKX8</accession>
<feature type="compositionally biased region" description="Basic and acidic residues" evidence="1">
    <location>
        <begin position="1"/>
        <end position="20"/>
    </location>
</feature>
<dbReference type="Proteomes" id="UP000028828">
    <property type="component" value="Unassembled WGS sequence"/>
</dbReference>
<dbReference type="AlphaFoldDB" id="A0A086JKX8"/>
<sequence length="256" mass="28700">MSRFSQKDVKASARRRESTGSKRSTFLGVFTPEKRRVFSSAASSSSSTLSWAPRRFAGDFAGLSMRRMRLFFFFLSTLGHRDAEVHLCESVLRRKRRVRVSKQAIAACGDNFSFGVGSALLSPSTGLVLVASLARCVFFSGLSASCRGTRLSSDVSRFPLEQEDRRRSLLPEISRGRTETSSCTEKELARRFLQLSRSLLKSTNADRRKWRRKGKQQVRRQEGAKLGRPAPAVSDLRQRPETPADTFCAQKLLLPS</sequence>